<dbReference type="InterPro" id="IPR002509">
    <property type="entry name" value="NODB_dom"/>
</dbReference>
<dbReference type="GO" id="GO:0005975">
    <property type="term" value="P:carbohydrate metabolic process"/>
    <property type="evidence" value="ECO:0007669"/>
    <property type="project" value="InterPro"/>
</dbReference>
<evidence type="ECO:0000259" key="1">
    <source>
        <dbReference type="PROSITE" id="PS51677"/>
    </source>
</evidence>
<organism evidence="2">
    <name type="scientific">marine sediment metagenome</name>
    <dbReference type="NCBI Taxonomy" id="412755"/>
    <lineage>
        <taxon>unclassified sequences</taxon>
        <taxon>metagenomes</taxon>
        <taxon>ecological metagenomes</taxon>
    </lineage>
</organism>
<comment type="caution">
    <text evidence="2">The sequence shown here is derived from an EMBL/GenBank/DDBJ whole genome shotgun (WGS) entry which is preliminary data.</text>
</comment>
<sequence length="196" mass="22591">MTSEESIVNNTLAVAVDVEDWYHFLLVTGSSFSEYGSVDDFFKRFKGRYDYLSSPTRRILDFFDELDLHATFFVVADVLDHYPGLIERVREHGHEIACHGLHHMCIIDPENRKPVISQQEFEMRMGEAKRKLEKISGEEVIGFRAPNAYISGWMLDSLEKIGYDYDSSVCVNSLSGAGYRIRFLQYLDREAVQKST</sequence>
<dbReference type="Gene3D" id="3.20.20.370">
    <property type="entry name" value="Glycoside hydrolase/deacetylase"/>
    <property type="match status" value="1"/>
</dbReference>
<accession>X1I1K5</accession>
<evidence type="ECO:0000313" key="2">
    <source>
        <dbReference type="EMBL" id="GAH63195.1"/>
    </source>
</evidence>
<dbReference type="Pfam" id="PF01522">
    <property type="entry name" value="Polysacc_deac_1"/>
    <property type="match status" value="1"/>
</dbReference>
<reference evidence="2" key="1">
    <citation type="journal article" date="2014" name="Front. Microbiol.">
        <title>High frequency of phylogenetically diverse reductive dehalogenase-homologous genes in deep subseafloor sedimentary metagenomes.</title>
        <authorList>
            <person name="Kawai M."/>
            <person name="Futagami T."/>
            <person name="Toyoda A."/>
            <person name="Takaki Y."/>
            <person name="Nishi S."/>
            <person name="Hori S."/>
            <person name="Arai W."/>
            <person name="Tsubouchi T."/>
            <person name="Morono Y."/>
            <person name="Uchiyama I."/>
            <person name="Ito T."/>
            <person name="Fujiyama A."/>
            <person name="Inagaki F."/>
            <person name="Takami H."/>
        </authorList>
    </citation>
    <scope>NUCLEOTIDE SEQUENCE</scope>
    <source>
        <strain evidence="2">Expedition CK06-06</strain>
    </source>
</reference>
<dbReference type="GO" id="GO:0016810">
    <property type="term" value="F:hydrolase activity, acting on carbon-nitrogen (but not peptide) bonds"/>
    <property type="evidence" value="ECO:0007669"/>
    <property type="project" value="InterPro"/>
</dbReference>
<dbReference type="PANTHER" id="PTHR47561:SF1">
    <property type="entry name" value="POLYSACCHARIDE DEACETYLASE FAMILY PROTEIN (AFU_ORTHOLOGUE AFUA_6G05030)"/>
    <property type="match status" value="1"/>
</dbReference>
<proteinExistence type="predicted"/>
<dbReference type="AlphaFoldDB" id="X1I1K5"/>
<gene>
    <name evidence="2" type="ORF">S03H2_46333</name>
</gene>
<dbReference type="InterPro" id="IPR011330">
    <property type="entry name" value="Glyco_hydro/deAcase_b/a-brl"/>
</dbReference>
<feature type="domain" description="NodB homology" evidence="1">
    <location>
        <begin position="39"/>
        <end position="196"/>
    </location>
</feature>
<name>X1I1K5_9ZZZZ</name>
<dbReference type="SUPFAM" id="SSF88713">
    <property type="entry name" value="Glycoside hydrolase/deacetylase"/>
    <property type="match status" value="1"/>
</dbReference>
<dbReference type="PANTHER" id="PTHR47561">
    <property type="entry name" value="POLYSACCHARIDE DEACETYLASE FAMILY PROTEIN (AFU_ORTHOLOGUE AFUA_6G05030)"/>
    <property type="match status" value="1"/>
</dbReference>
<dbReference type="PROSITE" id="PS51677">
    <property type="entry name" value="NODB"/>
    <property type="match status" value="1"/>
</dbReference>
<feature type="non-terminal residue" evidence="2">
    <location>
        <position position="196"/>
    </location>
</feature>
<protein>
    <recommendedName>
        <fullName evidence="1">NodB homology domain-containing protein</fullName>
    </recommendedName>
</protein>
<dbReference type="EMBL" id="BARU01029082">
    <property type="protein sequence ID" value="GAH63195.1"/>
    <property type="molecule type" value="Genomic_DNA"/>
</dbReference>